<comment type="caution">
    <text evidence="1">The sequence shown here is derived from an EMBL/GenBank/DDBJ whole genome shotgun (WGS) entry which is preliminary data.</text>
</comment>
<reference evidence="1" key="1">
    <citation type="journal article" date="2020" name="mSystems">
        <title>Genome- and Community-Level Interaction Insights into Carbon Utilization and Element Cycling Functions of Hydrothermarchaeota in Hydrothermal Sediment.</title>
        <authorList>
            <person name="Zhou Z."/>
            <person name="Liu Y."/>
            <person name="Xu W."/>
            <person name="Pan J."/>
            <person name="Luo Z.H."/>
            <person name="Li M."/>
        </authorList>
    </citation>
    <scope>NUCLEOTIDE SEQUENCE [LARGE SCALE GENOMIC DNA]</scope>
    <source>
        <strain evidence="1">SpSt-605</strain>
    </source>
</reference>
<organism evidence="1">
    <name type="scientific">Caldimicrobium thiodismutans</name>
    <dbReference type="NCBI Taxonomy" id="1653476"/>
    <lineage>
        <taxon>Bacteria</taxon>
        <taxon>Pseudomonadati</taxon>
        <taxon>Thermodesulfobacteriota</taxon>
        <taxon>Thermodesulfobacteria</taxon>
        <taxon>Thermodesulfobacteriales</taxon>
        <taxon>Thermodesulfobacteriaceae</taxon>
        <taxon>Caldimicrobium</taxon>
    </lineage>
</organism>
<dbReference type="InterPro" id="IPR005358">
    <property type="entry name" value="Puta_zinc/iron-chelating_dom"/>
</dbReference>
<dbReference type="PANTHER" id="PTHR35866:SF1">
    <property type="entry name" value="YKGJ FAMILY CYSTEINE CLUSTER PROTEIN"/>
    <property type="match status" value="1"/>
</dbReference>
<dbReference type="EMBL" id="DSZU01000093">
    <property type="protein sequence ID" value="HGV55506.1"/>
    <property type="molecule type" value="Genomic_DNA"/>
</dbReference>
<protein>
    <submittedName>
        <fullName evidence="1">YkgJ family cysteine cluster protein</fullName>
    </submittedName>
</protein>
<dbReference type="Pfam" id="PF03692">
    <property type="entry name" value="CxxCxxCC"/>
    <property type="match status" value="1"/>
</dbReference>
<sequence>MKVFVCQRCGECCKGESTVSLSPEEREQIARFLGLSLQEFMDRFTEVKGAHRVEMKTKDGYCIFYDQTKRLCAIHPVKPAKCKEWPFPEIIFNDETNFQIIKSSCKGLEKFSFMDIQQIKNLTK</sequence>
<dbReference type="PANTHER" id="PTHR35866">
    <property type="entry name" value="PUTATIVE-RELATED"/>
    <property type="match status" value="1"/>
</dbReference>
<accession>A0A832GPI3</accession>
<name>A0A832GPI3_9BACT</name>
<dbReference type="AlphaFoldDB" id="A0A832GPI3"/>
<proteinExistence type="predicted"/>
<evidence type="ECO:0000313" key="1">
    <source>
        <dbReference type="EMBL" id="HGV55506.1"/>
    </source>
</evidence>
<gene>
    <name evidence="1" type="ORF">ENT73_05415</name>
</gene>